<organism evidence="1 2">
    <name type="scientific">Parasitella parasitica</name>
    <dbReference type="NCBI Taxonomy" id="35722"/>
    <lineage>
        <taxon>Eukaryota</taxon>
        <taxon>Fungi</taxon>
        <taxon>Fungi incertae sedis</taxon>
        <taxon>Mucoromycota</taxon>
        <taxon>Mucoromycotina</taxon>
        <taxon>Mucoromycetes</taxon>
        <taxon>Mucorales</taxon>
        <taxon>Mucorineae</taxon>
        <taxon>Mucoraceae</taxon>
        <taxon>Parasitella</taxon>
    </lineage>
</organism>
<gene>
    <name evidence="1" type="primary">PARPA_12001.1 scaffold 44747</name>
</gene>
<keyword evidence="2" id="KW-1185">Reference proteome</keyword>
<dbReference type="Proteomes" id="UP000054107">
    <property type="component" value="Unassembled WGS sequence"/>
</dbReference>
<dbReference type="AlphaFoldDB" id="A0A0B7NQU6"/>
<accession>A0A0B7NQU6</accession>
<evidence type="ECO:0000313" key="2">
    <source>
        <dbReference type="Proteomes" id="UP000054107"/>
    </source>
</evidence>
<name>A0A0B7NQU6_9FUNG</name>
<protein>
    <submittedName>
        <fullName evidence="1">Uncharacterized protein</fullName>
    </submittedName>
</protein>
<proteinExistence type="predicted"/>
<evidence type="ECO:0000313" key="1">
    <source>
        <dbReference type="EMBL" id="CEP17703.1"/>
    </source>
</evidence>
<sequence length="171" mass="19603">MSPQQQKSTKLQEQIDRVKAYKKHVKQLVREHLPYFRFLFKDVQNEDETNAEASTSSCMPAEGEEMQEDAALPSAIFDDDDRVSENRLKAARGYNASTAYCSKQFEYLLFCETVYASLHRATRNKLLTFLRREVVIGRTLRRSGVLYINDKTRANVEASANTSTNSSAQYD</sequence>
<reference evidence="1 2" key="1">
    <citation type="submission" date="2014-09" db="EMBL/GenBank/DDBJ databases">
        <authorList>
            <person name="Ellenberger Sabrina"/>
        </authorList>
    </citation>
    <scope>NUCLEOTIDE SEQUENCE [LARGE SCALE GENOMIC DNA]</scope>
    <source>
        <strain evidence="1 2">CBS 412.66</strain>
    </source>
</reference>
<dbReference type="EMBL" id="LN733713">
    <property type="protein sequence ID" value="CEP17703.1"/>
    <property type="molecule type" value="Genomic_DNA"/>
</dbReference>